<dbReference type="Proteomes" id="UP000030706">
    <property type="component" value="Unassembled WGS sequence"/>
</dbReference>
<dbReference type="GeneID" id="40751833"/>
<evidence type="ECO:0000313" key="2">
    <source>
        <dbReference type="Proteomes" id="UP000030706"/>
    </source>
</evidence>
<name>A0A074XU11_AURPU</name>
<dbReference type="EMBL" id="KL584974">
    <property type="protein sequence ID" value="KEQ89073.1"/>
    <property type="molecule type" value="Genomic_DNA"/>
</dbReference>
<proteinExistence type="predicted"/>
<accession>A0A074XU11</accession>
<sequence>MNARTGRASIDSGIALPFRSKPTKWRMFLDMPQELRFVVYEILLDLNAKAYMLIEPLLGKMTSITNLLWSSRQIRADIHALLSRAKVRIMAGVLQDWTLRPYSLLRDHDMDQSGAMAHQAWSEFNKTVPFEFKFTRVLLSVMNKSHCCRITAEIDFQTGAVRVSGVEEGMIGHRFRRWPPTGYTQKPGPLQKPGPTPKSIQMLRKPFIDAKLGLMARGGCRFQDIRLLLESAGKMVQPQDFWGIDEPWVNPEYLR</sequence>
<organism evidence="1 2">
    <name type="scientific">Aureobasidium pullulans EXF-150</name>
    <dbReference type="NCBI Taxonomy" id="1043002"/>
    <lineage>
        <taxon>Eukaryota</taxon>
        <taxon>Fungi</taxon>
        <taxon>Dikarya</taxon>
        <taxon>Ascomycota</taxon>
        <taxon>Pezizomycotina</taxon>
        <taxon>Dothideomycetes</taxon>
        <taxon>Dothideomycetidae</taxon>
        <taxon>Dothideales</taxon>
        <taxon>Saccotheciaceae</taxon>
        <taxon>Aureobasidium</taxon>
    </lineage>
</organism>
<dbReference type="AlphaFoldDB" id="A0A074XU11"/>
<gene>
    <name evidence="1" type="ORF">M438DRAFT_401261</name>
</gene>
<reference evidence="1 2" key="1">
    <citation type="journal article" date="2014" name="BMC Genomics">
        <title>Genome sequencing of four Aureobasidium pullulans varieties: biotechnological potential, stress tolerance, and description of new species.</title>
        <authorList>
            <person name="Gostin Ar C."/>
            <person name="Ohm R.A."/>
            <person name="Kogej T."/>
            <person name="Sonjak S."/>
            <person name="Turk M."/>
            <person name="Zajc J."/>
            <person name="Zalar P."/>
            <person name="Grube M."/>
            <person name="Sun H."/>
            <person name="Han J."/>
            <person name="Sharma A."/>
            <person name="Chiniquy J."/>
            <person name="Ngan C.Y."/>
            <person name="Lipzen A."/>
            <person name="Barry K."/>
            <person name="Grigoriev I.V."/>
            <person name="Gunde-Cimerman N."/>
        </authorList>
    </citation>
    <scope>NUCLEOTIDE SEQUENCE [LARGE SCALE GENOMIC DNA]</scope>
    <source>
        <strain evidence="1 2">EXF-150</strain>
    </source>
</reference>
<dbReference type="RefSeq" id="XP_029765260.1">
    <property type="nucleotide sequence ID" value="XM_029909527.1"/>
</dbReference>
<protein>
    <recommendedName>
        <fullName evidence="3">F-box domain-containing protein</fullName>
    </recommendedName>
</protein>
<dbReference type="HOGENOM" id="CLU_1089825_0_0_1"/>
<evidence type="ECO:0000313" key="1">
    <source>
        <dbReference type="EMBL" id="KEQ89073.1"/>
    </source>
</evidence>
<evidence type="ECO:0008006" key="3">
    <source>
        <dbReference type="Google" id="ProtNLM"/>
    </source>
</evidence>
<keyword evidence="2" id="KW-1185">Reference proteome</keyword>